<proteinExistence type="predicted"/>
<sequence length="75" mass="8021">MMVQHERLTRLCELVVQQPVIPPLSRAGGARCSVSPASRCQHGATPAQPDTSQSCVPSPWCPHLGHKLALPNSAK</sequence>
<dbReference type="AntiFam" id="ANF00039">
    <property type="entry name" value="Antisense to SRP RNA"/>
</dbReference>
<comment type="caution">
    <text evidence="1">The sequence shown here is derived from an EMBL/GenBank/DDBJ whole genome shotgun (WGS) entry which is preliminary data.</text>
</comment>
<organism evidence="1 2">
    <name type="scientific">Trifolium pratense</name>
    <name type="common">Red clover</name>
    <dbReference type="NCBI Taxonomy" id="57577"/>
    <lineage>
        <taxon>Eukaryota</taxon>
        <taxon>Viridiplantae</taxon>
        <taxon>Streptophyta</taxon>
        <taxon>Embryophyta</taxon>
        <taxon>Tracheophyta</taxon>
        <taxon>Spermatophyta</taxon>
        <taxon>Magnoliopsida</taxon>
        <taxon>eudicotyledons</taxon>
        <taxon>Gunneridae</taxon>
        <taxon>Pentapetalae</taxon>
        <taxon>rosids</taxon>
        <taxon>fabids</taxon>
        <taxon>Fabales</taxon>
        <taxon>Fabaceae</taxon>
        <taxon>Papilionoideae</taxon>
        <taxon>50 kb inversion clade</taxon>
        <taxon>NPAAA clade</taxon>
        <taxon>Hologalegina</taxon>
        <taxon>IRL clade</taxon>
        <taxon>Trifolieae</taxon>
        <taxon>Trifolium</taxon>
    </lineage>
</organism>
<dbReference type="Proteomes" id="UP000236291">
    <property type="component" value="Unassembled WGS sequence"/>
</dbReference>
<accession>A0A2K3P7V3</accession>
<protein>
    <submittedName>
        <fullName evidence="1">Uncharacterized protein</fullName>
    </submittedName>
</protein>
<evidence type="ECO:0000313" key="1">
    <source>
        <dbReference type="EMBL" id="PNY11357.1"/>
    </source>
</evidence>
<reference evidence="1 2" key="1">
    <citation type="journal article" date="2014" name="Am. J. Bot.">
        <title>Genome assembly and annotation for red clover (Trifolium pratense; Fabaceae).</title>
        <authorList>
            <person name="Istvanek J."/>
            <person name="Jaros M."/>
            <person name="Krenek A."/>
            <person name="Repkova J."/>
        </authorList>
    </citation>
    <scope>NUCLEOTIDE SEQUENCE [LARGE SCALE GENOMIC DNA]</scope>
    <source>
        <strain evidence="2">cv. Tatra</strain>
        <tissue evidence="1">Young leaves</tissue>
    </source>
</reference>
<name>A0A2K3P7V3_TRIPR</name>
<reference evidence="1 2" key="2">
    <citation type="journal article" date="2017" name="Front. Plant Sci.">
        <title>Gene Classification and Mining of Molecular Markers Useful in Red Clover (Trifolium pratense) Breeding.</title>
        <authorList>
            <person name="Istvanek J."/>
            <person name="Dluhosova J."/>
            <person name="Dluhos P."/>
            <person name="Patkova L."/>
            <person name="Nedelnik J."/>
            <person name="Repkova J."/>
        </authorList>
    </citation>
    <scope>NUCLEOTIDE SEQUENCE [LARGE SCALE GENOMIC DNA]</scope>
    <source>
        <strain evidence="2">cv. Tatra</strain>
        <tissue evidence="1">Young leaves</tissue>
    </source>
</reference>
<evidence type="ECO:0000313" key="2">
    <source>
        <dbReference type="Proteomes" id="UP000236291"/>
    </source>
</evidence>
<gene>
    <name evidence="1" type="ORF">L195_g007961</name>
</gene>
<dbReference type="AlphaFoldDB" id="A0A2K3P7V3"/>
<dbReference type="EMBL" id="ASHM01004479">
    <property type="protein sequence ID" value="PNY11357.1"/>
    <property type="molecule type" value="Genomic_DNA"/>
</dbReference>